<comment type="caution">
    <text evidence="2">The sequence shown here is derived from an EMBL/GenBank/DDBJ whole genome shotgun (WGS) entry which is preliminary data.</text>
</comment>
<keyword evidence="3" id="KW-1185">Reference proteome</keyword>
<dbReference type="EMBL" id="MJEQ01000797">
    <property type="protein sequence ID" value="OIT33926.1"/>
    <property type="molecule type" value="Genomic_DNA"/>
</dbReference>
<dbReference type="STRING" id="49451.A0A314KX06"/>
<dbReference type="Proteomes" id="UP000187609">
    <property type="component" value="Unassembled WGS sequence"/>
</dbReference>
<dbReference type="Pfam" id="PF02458">
    <property type="entry name" value="Transferase"/>
    <property type="match status" value="1"/>
</dbReference>
<dbReference type="PANTHER" id="PTHR31642">
    <property type="entry name" value="TRICHOTHECENE 3-O-ACETYLTRANSFERASE"/>
    <property type="match status" value="1"/>
</dbReference>
<gene>
    <name evidence="2" type="primary">AMAT_1</name>
    <name evidence="2" type="ORF">A4A49_51607</name>
</gene>
<reference evidence="2" key="1">
    <citation type="submission" date="2016-11" db="EMBL/GenBank/DDBJ databases">
        <title>The genome of Nicotiana attenuata.</title>
        <authorList>
            <person name="Xu S."/>
            <person name="Brockmoeller T."/>
            <person name="Gaquerel E."/>
            <person name="Navarro A."/>
            <person name="Kuhl H."/>
            <person name="Gase K."/>
            <person name="Ling Z."/>
            <person name="Zhou W."/>
            <person name="Kreitzer C."/>
            <person name="Stanke M."/>
            <person name="Tang H."/>
            <person name="Lyons E."/>
            <person name="Pandey P."/>
            <person name="Pandey S.P."/>
            <person name="Timmermann B."/>
            <person name="Baldwin I.T."/>
        </authorList>
    </citation>
    <scope>NUCLEOTIDE SEQUENCE [LARGE SCALE GENOMIC DNA]</scope>
    <source>
        <strain evidence="2">UT</strain>
    </source>
</reference>
<dbReference type="Gramene" id="OIT33926">
    <property type="protein sequence ID" value="OIT33926"/>
    <property type="gene ID" value="A4A49_51607"/>
</dbReference>
<dbReference type="SMR" id="A0A314KX06"/>
<evidence type="ECO:0000313" key="3">
    <source>
        <dbReference type="Proteomes" id="UP000187609"/>
    </source>
</evidence>
<protein>
    <submittedName>
        <fullName evidence="2">Methanol o-anthraniloyltransferase</fullName>
    </submittedName>
</protein>
<comment type="similarity">
    <text evidence="1">Belongs to the plant acyltransferase family.</text>
</comment>
<dbReference type="AlphaFoldDB" id="A0A314KX06"/>
<accession>A0A314KX06</accession>
<evidence type="ECO:0000313" key="2">
    <source>
        <dbReference type="EMBL" id="OIT33926.1"/>
    </source>
</evidence>
<dbReference type="InterPro" id="IPR050317">
    <property type="entry name" value="Plant_Fungal_Acyltransferase"/>
</dbReference>
<dbReference type="InterPro" id="IPR023213">
    <property type="entry name" value="CAT-like_dom_sf"/>
</dbReference>
<evidence type="ECO:0000256" key="1">
    <source>
        <dbReference type="ARBA" id="ARBA00009861"/>
    </source>
</evidence>
<dbReference type="Gene3D" id="3.30.559.10">
    <property type="entry name" value="Chloramphenicol acetyltransferase-like domain"/>
    <property type="match status" value="1"/>
</dbReference>
<name>A0A314KX06_NICAT</name>
<dbReference type="PANTHER" id="PTHR31642:SF302">
    <property type="entry name" value="METHANOL O-ANTHRANILOYLTRANSFERASE-LIKE"/>
    <property type="match status" value="1"/>
</dbReference>
<dbReference type="GO" id="GO:0016747">
    <property type="term" value="F:acyltransferase activity, transferring groups other than amino-acyl groups"/>
    <property type="evidence" value="ECO:0007669"/>
    <property type="project" value="TreeGrafter"/>
</dbReference>
<sequence length="165" mass="18424">MSYLVTARERFESLKIPHGYYGNAFSFSAVVSKAGHVGIYPLTYALELVKKAKKQVNEEYFRSLADLMVIKGRPIISFSWNFAISNIAHVGFDKVDFGWGEPKYGGVAKAHSFVSYIVPCKSNKGEKGILVPISLPPRAIERFEDSMYKIITSKVVKGLKKVAKI</sequence>
<organism evidence="2 3">
    <name type="scientific">Nicotiana attenuata</name>
    <name type="common">Coyote tobacco</name>
    <dbReference type="NCBI Taxonomy" id="49451"/>
    <lineage>
        <taxon>Eukaryota</taxon>
        <taxon>Viridiplantae</taxon>
        <taxon>Streptophyta</taxon>
        <taxon>Embryophyta</taxon>
        <taxon>Tracheophyta</taxon>
        <taxon>Spermatophyta</taxon>
        <taxon>Magnoliopsida</taxon>
        <taxon>eudicotyledons</taxon>
        <taxon>Gunneridae</taxon>
        <taxon>Pentapetalae</taxon>
        <taxon>asterids</taxon>
        <taxon>lamiids</taxon>
        <taxon>Solanales</taxon>
        <taxon>Solanaceae</taxon>
        <taxon>Nicotianoideae</taxon>
        <taxon>Nicotianeae</taxon>
        <taxon>Nicotiana</taxon>
    </lineage>
</organism>
<proteinExistence type="inferred from homology"/>